<gene>
    <name evidence="1" type="ORF">UVI_02003540</name>
</gene>
<dbReference type="Proteomes" id="UP000054053">
    <property type="component" value="Unassembled WGS sequence"/>
</dbReference>
<reference evidence="2" key="1">
    <citation type="journal article" date="2016" name="Genome Announc.">
        <title>Genome sequence of Ustilaginoidea virens IPU010, a rice pathogenic fungus causing false smut.</title>
        <authorList>
            <person name="Kumagai T."/>
            <person name="Ishii T."/>
            <person name="Terai G."/>
            <person name="Umemura M."/>
            <person name="Machida M."/>
            <person name="Asai K."/>
        </authorList>
    </citation>
    <scope>NUCLEOTIDE SEQUENCE [LARGE SCALE GENOMIC DNA]</scope>
    <source>
        <strain evidence="2">IPU010</strain>
    </source>
</reference>
<dbReference type="AlphaFoldDB" id="A0A1B5L104"/>
<protein>
    <submittedName>
        <fullName evidence="1">Uncharacterized protein</fullName>
    </submittedName>
</protein>
<evidence type="ECO:0000313" key="1">
    <source>
        <dbReference type="EMBL" id="GAO17082.1"/>
    </source>
</evidence>
<proteinExistence type="predicted"/>
<accession>A0A1B5L104</accession>
<organism evidence="1 2">
    <name type="scientific">Ustilaginoidea virens</name>
    <name type="common">Rice false smut fungus</name>
    <name type="synonym">Villosiclava virens</name>
    <dbReference type="NCBI Taxonomy" id="1159556"/>
    <lineage>
        <taxon>Eukaryota</taxon>
        <taxon>Fungi</taxon>
        <taxon>Dikarya</taxon>
        <taxon>Ascomycota</taxon>
        <taxon>Pezizomycotina</taxon>
        <taxon>Sordariomycetes</taxon>
        <taxon>Hypocreomycetidae</taxon>
        <taxon>Hypocreales</taxon>
        <taxon>Clavicipitaceae</taxon>
        <taxon>Ustilaginoidea</taxon>
    </lineage>
</organism>
<evidence type="ECO:0000313" key="2">
    <source>
        <dbReference type="Proteomes" id="UP000054053"/>
    </source>
</evidence>
<dbReference type="EMBL" id="BBTG02000001">
    <property type="protein sequence ID" value="GAO17082.1"/>
    <property type="molecule type" value="Genomic_DNA"/>
</dbReference>
<comment type="caution">
    <text evidence="1">The sequence shown here is derived from an EMBL/GenBank/DDBJ whole genome shotgun (WGS) entry which is preliminary data.</text>
</comment>
<name>A0A1B5L104_USTVR</name>
<sequence>MPGFKGPRLPGWCTLPRWQGKGGLVETAKIEPQKGPSLVGSCIDLGAFGVSARHQVAMLLGKRPPWDGVREKSGRTLLVLVRVLWTWHKVAEVKVAEVKVVEVKVVDVNLVEVNLVEVEVVASQGEGRCLSGCRRNMTGVWSNFSLAGAPLAAGFEFFFIGGGWGQTGSTARRTKASAFGFVVSESAWHLVSGIWCFGSSAMQH</sequence>